<dbReference type="Pfam" id="PF11779">
    <property type="entry name" value="SPT_ssu-like"/>
    <property type="match status" value="1"/>
</dbReference>
<dbReference type="OrthoDB" id="202672at2759"/>
<gene>
    <name evidence="7" type="ORF">SCLCIDRAFT_128380</name>
</gene>
<dbReference type="HOGENOM" id="CLU_122021_2_2_1"/>
<name>A0A0C3DC93_9AGAM</name>
<keyword evidence="4 6" id="KW-1133">Transmembrane helix</keyword>
<evidence type="ECO:0000256" key="2">
    <source>
        <dbReference type="ARBA" id="ARBA00022692"/>
    </source>
</evidence>
<comment type="subcellular location">
    <subcellularLocation>
        <location evidence="1">Endoplasmic reticulum membrane</location>
        <topology evidence="1">Multi-pass membrane protein</topology>
    </subcellularLocation>
</comment>
<keyword evidence="5 6" id="KW-0472">Membrane</keyword>
<dbReference type="InParanoid" id="A0A0C3DC93"/>
<accession>A0A0C3DC93</accession>
<evidence type="ECO:0000256" key="4">
    <source>
        <dbReference type="ARBA" id="ARBA00022989"/>
    </source>
</evidence>
<reference evidence="7 8" key="1">
    <citation type="submission" date="2014-04" db="EMBL/GenBank/DDBJ databases">
        <authorList>
            <consortium name="DOE Joint Genome Institute"/>
            <person name="Kuo A."/>
            <person name="Kohler A."/>
            <person name="Nagy L.G."/>
            <person name="Floudas D."/>
            <person name="Copeland A."/>
            <person name="Barry K.W."/>
            <person name="Cichocki N."/>
            <person name="Veneault-Fourrey C."/>
            <person name="LaButti K."/>
            <person name="Lindquist E.A."/>
            <person name="Lipzen A."/>
            <person name="Lundell T."/>
            <person name="Morin E."/>
            <person name="Murat C."/>
            <person name="Sun H."/>
            <person name="Tunlid A."/>
            <person name="Henrissat B."/>
            <person name="Grigoriev I.V."/>
            <person name="Hibbett D.S."/>
            <person name="Martin F."/>
            <person name="Nordberg H.P."/>
            <person name="Cantor M.N."/>
            <person name="Hua S.X."/>
        </authorList>
    </citation>
    <scope>NUCLEOTIDE SEQUENCE [LARGE SCALE GENOMIC DNA]</scope>
    <source>
        <strain evidence="7 8">Foug A</strain>
    </source>
</reference>
<reference evidence="8" key="2">
    <citation type="submission" date="2015-01" db="EMBL/GenBank/DDBJ databases">
        <title>Evolutionary Origins and Diversification of the Mycorrhizal Mutualists.</title>
        <authorList>
            <consortium name="DOE Joint Genome Institute"/>
            <consortium name="Mycorrhizal Genomics Consortium"/>
            <person name="Kohler A."/>
            <person name="Kuo A."/>
            <person name="Nagy L.G."/>
            <person name="Floudas D."/>
            <person name="Copeland A."/>
            <person name="Barry K.W."/>
            <person name="Cichocki N."/>
            <person name="Veneault-Fourrey C."/>
            <person name="LaButti K."/>
            <person name="Lindquist E.A."/>
            <person name="Lipzen A."/>
            <person name="Lundell T."/>
            <person name="Morin E."/>
            <person name="Murat C."/>
            <person name="Riley R."/>
            <person name="Ohm R."/>
            <person name="Sun H."/>
            <person name="Tunlid A."/>
            <person name="Henrissat B."/>
            <person name="Grigoriev I.V."/>
            <person name="Hibbett D.S."/>
            <person name="Martin F."/>
        </authorList>
    </citation>
    <scope>NUCLEOTIDE SEQUENCE [LARGE SCALE GENOMIC DNA]</scope>
    <source>
        <strain evidence="8">Foug A</strain>
    </source>
</reference>
<evidence type="ECO:0000313" key="8">
    <source>
        <dbReference type="Proteomes" id="UP000053989"/>
    </source>
</evidence>
<dbReference type="InterPro" id="IPR024512">
    <property type="entry name" value="Ser_palmitoyltrfase_ssu-like"/>
</dbReference>
<dbReference type="AlphaFoldDB" id="A0A0C3DC93"/>
<organism evidence="7 8">
    <name type="scientific">Scleroderma citrinum Foug A</name>
    <dbReference type="NCBI Taxonomy" id="1036808"/>
    <lineage>
        <taxon>Eukaryota</taxon>
        <taxon>Fungi</taxon>
        <taxon>Dikarya</taxon>
        <taxon>Basidiomycota</taxon>
        <taxon>Agaricomycotina</taxon>
        <taxon>Agaricomycetes</taxon>
        <taxon>Agaricomycetidae</taxon>
        <taxon>Boletales</taxon>
        <taxon>Sclerodermatineae</taxon>
        <taxon>Sclerodermataceae</taxon>
        <taxon>Scleroderma</taxon>
    </lineage>
</organism>
<dbReference type="Proteomes" id="UP000053989">
    <property type="component" value="Unassembled WGS sequence"/>
</dbReference>
<feature type="transmembrane region" description="Helical" evidence="6">
    <location>
        <begin position="27"/>
        <end position="48"/>
    </location>
</feature>
<dbReference type="EMBL" id="KN822087">
    <property type="protein sequence ID" value="KIM58340.1"/>
    <property type="molecule type" value="Genomic_DNA"/>
</dbReference>
<evidence type="ECO:0000256" key="3">
    <source>
        <dbReference type="ARBA" id="ARBA00022824"/>
    </source>
</evidence>
<protein>
    <submittedName>
        <fullName evidence="7">Uncharacterized protein</fullName>
    </submittedName>
</protein>
<keyword evidence="2 6" id="KW-0812">Transmembrane</keyword>
<evidence type="ECO:0000313" key="7">
    <source>
        <dbReference type="EMBL" id="KIM58340.1"/>
    </source>
</evidence>
<evidence type="ECO:0000256" key="1">
    <source>
        <dbReference type="ARBA" id="ARBA00004477"/>
    </source>
</evidence>
<dbReference type="STRING" id="1036808.A0A0C3DC93"/>
<sequence>MKGYLGRQRMKFEATFAFTMLEPWEKLLCMIIFTFFTLLVLSGLYRYLPEHLFIMQKRASYYLWGQGGDERILKQFVDSS</sequence>
<evidence type="ECO:0000256" key="5">
    <source>
        <dbReference type="ARBA" id="ARBA00023136"/>
    </source>
</evidence>
<keyword evidence="8" id="KW-1185">Reference proteome</keyword>
<dbReference type="GO" id="GO:0005789">
    <property type="term" value="C:endoplasmic reticulum membrane"/>
    <property type="evidence" value="ECO:0007669"/>
    <property type="project" value="UniProtKB-SubCell"/>
</dbReference>
<keyword evidence="3" id="KW-0256">Endoplasmic reticulum</keyword>
<proteinExistence type="predicted"/>
<evidence type="ECO:0000256" key="6">
    <source>
        <dbReference type="SAM" id="Phobius"/>
    </source>
</evidence>